<gene>
    <name evidence="1" type="ORF">A2785_04195</name>
</gene>
<sequence length="91" mass="10118">MAEALRIQEEGQTEPVFLTATCGSCDWSGYLEGPADFEQGRDRLIGEHHDKRAGCTDIPMFEGFGEEERETVLASFSRVEMHVNPESGPDI</sequence>
<comment type="caution">
    <text evidence="1">The sequence shown here is derived from an EMBL/GenBank/DDBJ whole genome shotgun (WGS) entry which is preliminary data.</text>
</comment>
<dbReference type="EMBL" id="MHCI01000005">
    <property type="protein sequence ID" value="OGY17189.1"/>
    <property type="molecule type" value="Genomic_DNA"/>
</dbReference>
<accession>A0A1G1VP64</accession>
<reference evidence="1 2" key="1">
    <citation type="journal article" date="2016" name="Nat. Commun.">
        <title>Thousands of microbial genomes shed light on interconnected biogeochemical processes in an aquifer system.</title>
        <authorList>
            <person name="Anantharaman K."/>
            <person name="Brown C.T."/>
            <person name="Hug L.A."/>
            <person name="Sharon I."/>
            <person name="Castelle C.J."/>
            <person name="Probst A.J."/>
            <person name="Thomas B.C."/>
            <person name="Singh A."/>
            <person name="Wilkins M.J."/>
            <person name="Karaoz U."/>
            <person name="Brodie E.L."/>
            <person name="Williams K.H."/>
            <person name="Hubbard S.S."/>
            <person name="Banfield J.F."/>
        </authorList>
    </citation>
    <scope>NUCLEOTIDE SEQUENCE [LARGE SCALE GENOMIC DNA]</scope>
</reference>
<name>A0A1G1VP64_9BACT</name>
<evidence type="ECO:0000313" key="2">
    <source>
        <dbReference type="Proteomes" id="UP000179069"/>
    </source>
</evidence>
<evidence type="ECO:0000313" key="1">
    <source>
        <dbReference type="EMBL" id="OGY17189.1"/>
    </source>
</evidence>
<protein>
    <submittedName>
        <fullName evidence="1">Uncharacterized protein</fullName>
    </submittedName>
</protein>
<dbReference type="AlphaFoldDB" id="A0A1G1VP64"/>
<dbReference type="Proteomes" id="UP000179069">
    <property type="component" value="Unassembled WGS sequence"/>
</dbReference>
<organism evidence="1 2">
    <name type="scientific">Candidatus Chisholmbacteria bacterium RIFCSPHIGHO2_01_FULL_49_18</name>
    <dbReference type="NCBI Taxonomy" id="1797590"/>
    <lineage>
        <taxon>Bacteria</taxon>
        <taxon>Candidatus Chisholmiibacteriota</taxon>
    </lineage>
</organism>
<proteinExistence type="predicted"/>